<feature type="non-terminal residue" evidence="1">
    <location>
        <position position="1"/>
    </location>
</feature>
<organism evidence="1">
    <name type="scientific">marine metagenome</name>
    <dbReference type="NCBI Taxonomy" id="408172"/>
    <lineage>
        <taxon>unclassified sequences</taxon>
        <taxon>metagenomes</taxon>
        <taxon>ecological metagenomes</taxon>
    </lineage>
</organism>
<gene>
    <name evidence="1" type="ORF">METZ01_LOCUS352033</name>
</gene>
<sequence length="53" mass="5713">GFSPTNGCMVAQDHVRVAYGRNYWNATPVSGTIFKGGGTEQLKVEVQVKEVSV</sequence>
<name>A0A382RNB9_9ZZZZ</name>
<accession>A0A382RNB9</accession>
<proteinExistence type="predicted"/>
<protein>
    <submittedName>
        <fullName evidence="1">Uncharacterized protein</fullName>
    </submittedName>
</protein>
<dbReference type="EMBL" id="UINC01123007">
    <property type="protein sequence ID" value="SVC99179.1"/>
    <property type="molecule type" value="Genomic_DNA"/>
</dbReference>
<evidence type="ECO:0000313" key="1">
    <source>
        <dbReference type="EMBL" id="SVC99179.1"/>
    </source>
</evidence>
<dbReference type="AlphaFoldDB" id="A0A382RNB9"/>
<reference evidence="1" key="1">
    <citation type="submission" date="2018-05" db="EMBL/GenBank/DDBJ databases">
        <authorList>
            <person name="Lanie J.A."/>
            <person name="Ng W.-L."/>
            <person name="Kazmierczak K.M."/>
            <person name="Andrzejewski T.M."/>
            <person name="Davidsen T.M."/>
            <person name="Wayne K.J."/>
            <person name="Tettelin H."/>
            <person name="Glass J.I."/>
            <person name="Rusch D."/>
            <person name="Podicherti R."/>
            <person name="Tsui H.-C.T."/>
            <person name="Winkler M.E."/>
        </authorList>
    </citation>
    <scope>NUCLEOTIDE SEQUENCE</scope>
</reference>